<keyword evidence="1" id="KW-0808">Transferase</keyword>
<feature type="region of interest" description="Disordered" evidence="2">
    <location>
        <begin position="646"/>
        <end position="665"/>
    </location>
</feature>
<dbReference type="GO" id="GO:0008270">
    <property type="term" value="F:zinc ion binding"/>
    <property type="evidence" value="ECO:0007669"/>
    <property type="project" value="UniProtKB-KW"/>
</dbReference>
<protein>
    <recommendedName>
        <fullName evidence="1">E3 ubiquitin-protein ligase listerin</fullName>
        <ecNumber evidence="1">2.3.2.27</ecNumber>
    </recommendedName>
    <alternativeName>
        <fullName evidence="1">RING-type E3 ubiquitin transferase listerin</fullName>
    </alternativeName>
</protein>
<name>A0A0L7LQ34_OPEBR</name>
<organism evidence="3 4">
    <name type="scientific">Operophtera brumata</name>
    <name type="common">Winter moth</name>
    <name type="synonym">Phalaena brumata</name>
    <dbReference type="NCBI Taxonomy" id="104452"/>
    <lineage>
        <taxon>Eukaryota</taxon>
        <taxon>Metazoa</taxon>
        <taxon>Ecdysozoa</taxon>
        <taxon>Arthropoda</taxon>
        <taxon>Hexapoda</taxon>
        <taxon>Insecta</taxon>
        <taxon>Pterygota</taxon>
        <taxon>Neoptera</taxon>
        <taxon>Endopterygota</taxon>
        <taxon>Lepidoptera</taxon>
        <taxon>Glossata</taxon>
        <taxon>Ditrysia</taxon>
        <taxon>Geometroidea</taxon>
        <taxon>Geometridae</taxon>
        <taxon>Larentiinae</taxon>
        <taxon>Operophtera</taxon>
    </lineage>
</organism>
<dbReference type="AlphaFoldDB" id="A0A0L7LQ34"/>
<keyword evidence="1" id="KW-0479">Metal-binding</keyword>
<comment type="function">
    <text evidence="1">E3 ubiquitin-protein ligase. Component of the ribosome quality control complex (RQC), a ribosome-associated complex that mediates ubiquitination and extraction of incompletely synthesized nascent chains for proteasomal degradation.</text>
</comment>
<comment type="subunit">
    <text evidence="1">Component of the ribosome quality control complex (RQC).</text>
</comment>
<sequence length="665" mass="73022">MLLPLLASLPAAMLTREFHVAFFNAIFSGLDKKSILSSKSERQSWITSLDECLRYLSTQTQEYVVEVVTSVHRTWLEKVLTDTEGPTRNHLVKYSAGSMASLVKYWLKQAQAGNSDRYDQFIRNFWQNVGSTLTTQIDRLSLNHTDIEKLMDVHILLLQTLKSSFTQELKKQHSIKFESDKQTAEQQTTTEAQLTEPSIIERYNHNHNELVQSICSHYFEFASKKQISSPVLSPLITLLTEFDSSSLFSGIARRLECESVWALCARVLCAWLAGDTMRCRAVVDIVELFRRSDVTCGCVAESVVSAGAVDKALQLLSASLYAVEHAALEARSGVAAQLAATLPPSATLLAALLSLTATLQRGAVDKALQLQSASLYAVEHAALEARSGVAAQLAATLPPSATLLAALLSLTATLQVRYELLAGAVDKALQLLSASLYAVEHAALEARSGVAAQLAATLPPSATLLAALLSLTATLQVRDAWQDGVTSLDAAERRRFLCDAAAMLHARLQLQSNLGVTSPQKEESSSKPRDSSSEFNISKIEHIVSLCPYLLWRSSELHVPEAEQFTRTIFDIAPPDPMLIEAYATRHHLLTASDRPTHAHRGVCDPTPPPDRYRHLYLASDRPTHAHRGVRDPTLPPDRYRHLYLASDQPHAPAAPARETVAGSR</sequence>
<reference evidence="3 4" key="1">
    <citation type="journal article" date="2015" name="Genome Biol. Evol.">
        <title>The genome of winter moth (Operophtera brumata) provides a genomic perspective on sexual dimorphism and phenology.</title>
        <authorList>
            <person name="Derks M.F."/>
            <person name="Smit S."/>
            <person name="Salis L."/>
            <person name="Schijlen E."/>
            <person name="Bossers A."/>
            <person name="Mateman C."/>
            <person name="Pijl A.S."/>
            <person name="de Ridder D."/>
            <person name="Groenen M.A."/>
            <person name="Visser M.E."/>
            <person name="Megens H.J."/>
        </authorList>
    </citation>
    <scope>NUCLEOTIDE SEQUENCE [LARGE SCALE GENOMIC DNA]</scope>
    <source>
        <strain evidence="3">WM2013NL</strain>
        <tissue evidence="3">Head and thorax</tissue>
    </source>
</reference>
<proteinExistence type="inferred from homology"/>
<comment type="caution">
    <text evidence="3">The sequence shown here is derived from an EMBL/GenBank/DDBJ whole genome shotgun (WGS) entry which is preliminary data.</text>
</comment>
<dbReference type="GO" id="GO:1990116">
    <property type="term" value="P:ribosome-associated ubiquitin-dependent protein catabolic process"/>
    <property type="evidence" value="ECO:0007669"/>
    <property type="project" value="UniProtKB-UniRule"/>
</dbReference>
<dbReference type="GO" id="GO:0005829">
    <property type="term" value="C:cytosol"/>
    <property type="evidence" value="ECO:0007669"/>
    <property type="project" value="UniProtKB-UniRule"/>
</dbReference>
<evidence type="ECO:0000256" key="2">
    <source>
        <dbReference type="SAM" id="MobiDB-lite"/>
    </source>
</evidence>
<keyword evidence="1" id="KW-0862">Zinc</keyword>
<dbReference type="GO" id="GO:0061630">
    <property type="term" value="F:ubiquitin protein ligase activity"/>
    <property type="evidence" value="ECO:0007669"/>
    <property type="project" value="UniProtKB-UniRule"/>
</dbReference>
<dbReference type="EC" id="2.3.2.27" evidence="1"/>
<keyword evidence="1" id="KW-0863">Zinc-finger</keyword>
<dbReference type="EMBL" id="JTDY01000359">
    <property type="protein sequence ID" value="KOB77555.1"/>
    <property type="molecule type" value="Genomic_DNA"/>
</dbReference>
<gene>
    <name evidence="3" type="ORF">OBRU01_03854</name>
</gene>
<dbReference type="InterPro" id="IPR039795">
    <property type="entry name" value="LTN1/Rkr1"/>
</dbReference>
<keyword evidence="4" id="KW-1185">Reference proteome</keyword>
<evidence type="ECO:0000313" key="4">
    <source>
        <dbReference type="Proteomes" id="UP000037510"/>
    </source>
</evidence>
<comment type="pathway">
    <text evidence="1">Protein modification; protein ubiquitination.</text>
</comment>
<comment type="catalytic activity">
    <reaction evidence="1">
        <text>S-ubiquitinyl-[E2 ubiquitin-conjugating enzyme]-L-cysteine + [acceptor protein]-L-lysine = [E2 ubiquitin-conjugating enzyme]-L-cysteine + N(6)-ubiquitinyl-[acceptor protein]-L-lysine.</text>
        <dbReference type="EC" id="2.3.2.27"/>
    </reaction>
</comment>
<dbReference type="PANTHER" id="PTHR12389">
    <property type="entry name" value="ZINC FINGER PROTEIN 294"/>
    <property type="match status" value="1"/>
</dbReference>
<dbReference type="GO" id="GO:0043023">
    <property type="term" value="F:ribosomal large subunit binding"/>
    <property type="evidence" value="ECO:0007669"/>
    <property type="project" value="TreeGrafter"/>
</dbReference>
<evidence type="ECO:0000313" key="3">
    <source>
        <dbReference type="EMBL" id="KOB77555.1"/>
    </source>
</evidence>
<comment type="similarity">
    <text evidence="1">Belongs to the LTN1 family.</text>
</comment>
<keyword evidence="1" id="KW-0833">Ubl conjugation pathway</keyword>
<dbReference type="GO" id="GO:0072344">
    <property type="term" value="P:rescue of stalled ribosome"/>
    <property type="evidence" value="ECO:0007669"/>
    <property type="project" value="UniProtKB-UniRule"/>
</dbReference>
<accession>A0A0L7LQ34</accession>
<dbReference type="GO" id="GO:1990112">
    <property type="term" value="C:RQC complex"/>
    <property type="evidence" value="ECO:0007669"/>
    <property type="project" value="UniProtKB-UniRule"/>
</dbReference>
<dbReference type="PANTHER" id="PTHR12389:SF0">
    <property type="entry name" value="E3 UBIQUITIN-PROTEIN LIGASE LISTERIN"/>
    <property type="match status" value="1"/>
</dbReference>
<dbReference type="Proteomes" id="UP000037510">
    <property type="component" value="Unassembled WGS sequence"/>
</dbReference>
<dbReference type="STRING" id="104452.A0A0L7LQ34"/>
<evidence type="ECO:0000256" key="1">
    <source>
        <dbReference type="RuleBase" id="RU367090"/>
    </source>
</evidence>